<dbReference type="NCBIfam" id="TIGR01730">
    <property type="entry name" value="RND_mfp"/>
    <property type="match status" value="1"/>
</dbReference>
<evidence type="ECO:0000259" key="2">
    <source>
        <dbReference type="Pfam" id="PF25954"/>
    </source>
</evidence>
<dbReference type="InterPro" id="IPR058792">
    <property type="entry name" value="Beta-barrel_RND_2"/>
</dbReference>
<dbReference type="PANTHER" id="PTHR30469">
    <property type="entry name" value="MULTIDRUG RESISTANCE PROTEIN MDTA"/>
    <property type="match status" value="1"/>
</dbReference>
<dbReference type="Gene3D" id="1.10.287.470">
    <property type="entry name" value="Helix hairpin bin"/>
    <property type="match status" value="1"/>
</dbReference>
<gene>
    <name evidence="3" type="ORF">HLVA_00810</name>
</gene>
<dbReference type="InterPro" id="IPR006143">
    <property type="entry name" value="RND_pump_MFP"/>
</dbReference>
<dbReference type="Proteomes" id="UP001321582">
    <property type="component" value="Chromosome"/>
</dbReference>
<feature type="domain" description="CusB-like beta-barrel" evidence="2">
    <location>
        <begin position="322"/>
        <end position="391"/>
    </location>
</feature>
<comment type="similarity">
    <text evidence="1">Belongs to the membrane fusion protein (MFP) (TC 8.A.1) family.</text>
</comment>
<dbReference type="PROSITE" id="PS51257">
    <property type="entry name" value="PROKAR_LIPOPROTEIN"/>
    <property type="match status" value="1"/>
</dbReference>
<dbReference type="EMBL" id="AP027059">
    <property type="protein sequence ID" value="BDU49512.1"/>
    <property type="molecule type" value="Genomic_DNA"/>
</dbReference>
<sequence length="470" mass="53080">MKNIKKILIGVMAINLLFVYGCGKNAKKEGVKTEKIVVVRTVELKKMELSKRIEVGAEAKPFKEVVQITETGGDVKKVDTINGRWVKEGETIVELENTQIEASYMQAKAAYLNAKANYERTEKFAKDQLLNRLAQARFALTSAKMNLEKVTKGARQEDLDRATYGVETAKKNYEVMKSTYEKNKKLYEKKLISEQAFLNIENGYKSSENGYKSAKKGLELLKKGAQVEDRNTLKEAVKNAEDGYNLTKKMVDGKSWKYDIQAAKSGYIQAEAMYKLAKKNYNDLTVKAKISGVVINLDLKEKNRVNPMTPLFRIVNNDDMVLEVGLAESEIEGVQKFNKVRVKVKAVNSEYEGQVYEINPAADPKTKKFKVKIKFKNVGHKIKKGMFANAIILAGKHEALVVPKAATVVENLSTYIFKEEENRAEKIKVKLGDSNDRYQEIISDNISEGDKIIVEGQFILNDKDKVKEVK</sequence>
<organism evidence="3 4">
    <name type="scientific">Haliovirga abyssi</name>
    <dbReference type="NCBI Taxonomy" id="2996794"/>
    <lineage>
        <taxon>Bacteria</taxon>
        <taxon>Fusobacteriati</taxon>
        <taxon>Fusobacteriota</taxon>
        <taxon>Fusobacteriia</taxon>
        <taxon>Fusobacteriales</taxon>
        <taxon>Haliovirgaceae</taxon>
        <taxon>Haliovirga</taxon>
    </lineage>
</organism>
<dbReference type="Gene3D" id="2.40.30.170">
    <property type="match status" value="1"/>
</dbReference>
<dbReference type="GO" id="GO:0015562">
    <property type="term" value="F:efflux transmembrane transporter activity"/>
    <property type="evidence" value="ECO:0007669"/>
    <property type="project" value="TreeGrafter"/>
</dbReference>
<dbReference type="GO" id="GO:1990281">
    <property type="term" value="C:efflux pump complex"/>
    <property type="evidence" value="ECO:0007669"/>
    <property type="project" value="TreeGrafter"/>
</dbReference>
<dbReference type="Gene3D" id="2.40.420.20">
    <property type="match status" value="1"/>
</dbReference>
<evidence type="ECO:0000313" key="3">
    <source>
        <dbReference type="EMBL" id="BDU49512.1"/>
    </source>
</evidence>
<name>A0AAU9DIA7_9FUSO</name>
<evidence type="ECO:0000256" key="1">
    <source>
        <dbReference type="ARBA" id="ARBA00009477"/>
    </source>
</evidence>
<dbReference type="RefSeq" id="WP_307904464.1">
    <property type="nucleotide sequence ID" value="NZ_AP027059.1"/>
</dbReference>
<protein>
    <submittedName>
        <fullName evidence="3">Acriflavin resistance protein</fullName>
    </submittedName>
</protein>
<accession>A0AAU9DIA7</accession>
<dbReference type="PANTHER" id="PTHR30469:SF33">
    <property type="entry name" value="SLR1207 PROTEIN"/>
    <property type="match status" value="1"/>
</dbReference>
<dbReference type="AlphaFoldDB" id="A0AAU9DIA7"/>
<evidence type="ECO:0000313" key="4">
    <source>
        <dbReference type="Proteomes" id="UP001321582"/>
    </source>
</evidence>
<proteinExistence type="inferred from homology"/>
<dbReference type="Pfam" id="PF25954">
    <property type="entry name" value="Beta-barrel_RND_2"/>
    <property type="match status" value="1"/>
</dbReference>
<keyword evidence="4" id="KW-1185">Reference proteome</keyword>
<dbReference type="KEGG" id="haby:HLVA_00810"/>
<dbReference type="SUPFAM" id="SSF111369">
    <property type="entry name" value="HlyD-like secretion proteins"/>
    <property type="match status" value="2"/>
</dbReference>
<reference evidence="3 4" key="1">
    <citation type="submission" date="2022-11" db="EMBL/GenBank/DDBJ databases">
        <title>Haliovirga abyssi gen. nov., sp. nov., a mesophilic fermentative bacterium isolated from the Iheya North hydrothermal field and the proposal of Haliovirgaceae fam. nov.</title>
        <authorList>
            <person name="Miyazaki U."/>
            <person name="Tame A."/>
            <person name="Miyazaki J."/>
            <person name="Takai K."/>
            <person name="Sawayama S."/>
            <person name="Kitajima M."/>
            <person name="Okamoto A."/>
            <person name="Nakagawa S."/>
        </authorList>
    </citation>
    <scope>NUCLEOTIDE SEQUENCE [LARGE SCALE GENOMIC DNA]</scope>
    <source>
        <strain evidence="3 4">IC12</strain>
    </source>
</reference>